<feature type="domain" description="PPIase FKBP-type" evidence="8">
    <location>
        <begin position="233"/>
        <end position="317"/>
    </location>
</feature>
<dbReference type="AlphaFoldDB" id="A0A7X1NQA0"/>
<accession>A0A7X1NQA0</accession>
<evidence type="ECO:0000256" key="7">
    <source>
        <dbReference type="SAM" id="SignalP"/>
    </source>
</evidence>
<evidence type="ECO:0000256" key="6">
    <source>
        <dbReference type="RuleBase" id="RU003915"/>
    </source>
</evidence>
<dbReference type="Gene3D" id="3.10.50.40">
    <property type="match status" value="1"/>
</dbReference>
<dbReference type="InterPro" id="IPR001179">
    <property type="entry name" value="PPIase_FKBP_dom"/>
</dbReference>
<comment type="catalytic activity">
    <reaction evidence="1 5 6">
        <text>[protein]-peptidylproline (omega=180) = [protein]-peptidylproline (omega=0)</text>
        <dbReference type="Rhea" id="RHEA:16237"/>
        <dbReference type="Rhea" id="RHEA-COMP:10747"/>
        <dbReference type="Rhea" id="RHEA-COMP:10748"/>
        <dbReference type="ChEBI" id="CHEBI:83833"/>
        <dbReference type="ChEBI" id="CHEBI:83834"/>
        <dbReference type="EC" id="5.2.1.8"/>
    </reaction>
</comment>
<evidence type="ECO:0000256" key="4">
    <source>
        <dbReference type="ARBA" id="ARBA00023235"/>
    </source>
</evidence>
<evidence type="ECO:0000256" key="3">
    <source>
        <dbReference type="ARBA" id="ARBA00023110"/>
    </source>
</evidence>
<feature type="signal peptide" evidence="7">
    <location>
        <begin position="1"/>
        <end position="20"/>
    </location>
</feature>
<comment type="caution">
    <text evidence="9">The sequence shown here is derived from an EMBL/GenBank/DDBJ whole genome shotgun (WGS) entry which is preliminary data.</text>
</comment>
<dbReference type="Proteomes" id="UP000326464">
    <property type="component" value="Unassembled WGS sequence"/>
</dbReference>
<evidence type="ECO:0000259" key="8">
    <source>
        <dbReference type="PROSITE" id="PS50059"/>
    </source>
</evidence>
<dbReference type="RefSeq" id="WP_152814480.1">
    <property type="nucleotide sequence ID" value="NZ_VJXX01000002.1"/>
</dbReference>
<evidence type="ECO:0000313" key="10">
    <source>
        <dbReference type="Proteomes" id="UP000326464"/>
    </source>
</evidence>
<comment type="similarity">
    <text evidence="2 6">Belongs to the FKBP-type PPIase family.</text>
</comment>
<feature type="chain" id="PRO_5031190844" description="Peptidyl-prolyl cis-trans isomerase" evidence="7">
    <location>
        <begin position="21"/>
        <end position="320"/>
    </location>
</feature>
<dbReference type="Pfam" id="PF00254">
    <property type="entry name" value="FKBP_C"/>
    <property type="match status" value="1"/>
</dbReference>
<dbReference type="InterPro" id="IPR046357">
    <property type="entry name" value="PPIase_dom_sf"/>
</dbReference>
<gene>
    <name evidence="9" type="ORF">FNH21_08995</name>
</gene>
<dbReference type="EC" id="5.2.1.8" evidence="6"/>
<dbReference type="EMBL" id="VJXX01000002">
    <property type="protein sequence ID" value="MPY10850.1"/>
    <property type="molecule type" value="Genomic_DNA"/>
</dbReference>
<evidence type="ECO:0000256" key="5">
    <source>
        <dbReference type="PROSITE-ProRule" id="PRU00277"/>
    </source>
</evidence>
<keyword evidence="7" id="KW-0732">Signal</keyword>
<name>A0A7X1NQA0_9MICC</name>
<evidence type="ECO:0000256" key="1">
    <source>
        <dbReference type="ARBA" id="ARBA00000971"/>
    </source>
</evidence>
<reference evidence="10" key="1">
    <citation type="submission" date="2019-07" db="EMBL/GenBank/DDBJ databases">
        <title>Arthrobacter KR32 sp. nov., isolated from mountain cheese made of cows milk.</title>
        <authorList>
            <person name="Flegler A."/>
        </authorList>
    </citation>
    <scope>NUCLEOTIDE SEQUENCE [LARGE SCALE GENOMIC DNA]</scope>
    <source>
        <strain evidence="10">KR32</strain>
    </source>
</reference>
<dbReference type="OrthoDB" id="25996at2"/>
<evidence type="ECO:0000313" key="9">
    <source>
        <dbReference type="EMBL" id="MPY10850.1"/>
    </source>
</evidence>
<dbReference type="PANTHER" id="PTHR43811">
    <property type="entry name" value="FKBP-TYPE PEPTIDYL-PROLYL CIS-TRANS ISOMERASE FKPA"/>
    <property type="match status" value="1"/>
</dbReference>
<sequence length="320" mass="33971">MRKVLAFLLPLLLLLLTGCGGPTTDNLTGEETGNSAGAAEVFDTVEVSGGSDEEPPTVEFESPLEITGVAAKTVMEGEGDAIESGQRIRYQLVALNATDGEVLGDTYAQGEPQVLPVDDTLKEQDAELYDVLVGTKVGAQIAYTRPSPEPTEGQTALPEQLIVLKVLSAEQPPPEPEVLSPEDVQKLDDEGQLPTFEFDDAGVPAVTIPENEPSDNLVIKVLEEGDGEVLTDADTITANYSGWTYSDGEKFDSSFDRGEAAEFPLNGVITGWTKGLAGQKVGSKVMLVIPEPWAYPNAQQGQPSGTLVFYVEIVSKAAAE</sequence>
<evidence type="ECO:0000256" key="2">
    <source>
        <dbReference type="ARBA" id="ARBA00006577"/>
    </source>
</evidence>
<keyword evidence="3 5" id="KW-0697">Rotamase</keyword>
<organism evidence="9 10">
    <name type="scientific">Arthrobacter bussei</name>
    <dbReference type="NCBI Taxonomy" id="2594179"/>
    <lineage>
        <taxon>Bacteria</taxon>
        <taxon>Bacillati</taxon>
        <taxon>Actinomycetota</taxon>
        <taxon>Actinomycetes</taxon>
        <taxon>Micrococcales</taxon>
        <taxon>Micrococcaceae</taxon>
        <taxon>Arthrobacter</taxon>
    </lineage>
</organism>
<dbReference type="PROSITE" id="PS50059">
    <property type="entry name" value="FKBP_PPIASE"/>
    <property type="match status" value="1"/>
</dbReference>
<keyword evidence="10" id="KW-1185">Reference proteome</keyword>
<proteinExistence type="inferred from homology"/>
<dbReference type="GO" id="GO:0003755">
    <property type="term" value="F:peptidyl-prolyl cis-trans isomerase activity"/>
    <property type="evidence" value="ECO:0007669"/>
    <property type="project" value="UniProtKB-UniRule"/>
</dbReference>
<protein>
    <recommendedName>
        <fullName evidence="6">Peptidyl-prolyl cis-trans isomerase</fullName>
        <ecNumber evidence="6">5.2.1.8</ecNumber>
    </recommendedName>
</protein>
<dbReference type="PANTHER" id="PTHR43811:SF19">
    <property type="entry name" value="39 KDA FK506-BINDING NUCLEAR PROTEIN"/>
    <property type="match status" value="1"/>
</dbReference>
<keyword evidence="4 5" id="KW-0413">Isomerase</keyword>
<dbReference type="SUPFAM" id="SSF54534">
    <property type="entry name" value="FKBP-like"/>
    <property type="match status" value="2"/>
</dbReference>
<dbReference type="PROSITE" id="PS51257">
    <property type="entry name" value="PROKAR_LIPOPROTEIN"/>
    <property type="match status" value="1"/>
</dbReference>